<dbReference type="RefSeq" id="WP_002609516.1">
    <property type="nucleotide sequence ID" value="NC_014623.1"/>
</dbReference>
<feature type="region of interest" description="Disordered" evidence="1">
    <location>
        <begin position="47"/>
        <end position="92"/>
    </location>
</feature>
<evidence type="ECO:0000313" key="2">
    <source>
        <dbReference type="EMBL" id="EAU69870.1"/>
    </source>
</evidence>
<dbReference type="Proteomes" id="UP000032702">
    <property type="component" value="Unassembled WGS sequence"/>
</dbReference>
<evidence type="ECO:0000256" key="1">
    <source>
        <dbReference type="SAM" id="MobiDB-lite"/>
    </source>
</evidence>
<comment type="caution">
    <text evidence="2">The sequence shown here is derived from an EMBL/GenBank/DDBJ whole genome shotgun (WGS) entry which is preliminary data.</text>
</comment>
<feature type="compositionally biased region" description="Basic and acidic residues" evidence="1">
    <location>
        <begin position="55"/>
        <end position="92"/>
    </location>
</feature>
<reference evidence="2 3" key="1">
    <citation type="submission" date="2006-04" db="EMBL/GenBank/DDBJ databases">
        <authorList>
            <person name="Nierman W.C."/>
        </authorList>
    </citation>
    <scope>NUCLEOTIDE SEQUENCE [LARGE SCALE GENOMIC DNA]</scope>
    <source>
        <strain evidence="2 3">DW4/3-1</strain>
    </source>
</reference>
<feature type="compositionally biased region" description="Basic and acidic residues" evidence="1">
    <location>
        <begin position="122"/>
        <end position="133"/>
    </location>
</feature>
<dbReference type="EMBL" id="AAMD01000002">
    <property type="protein sequence ID" value="EAU69870.1"/>
    <property type="molecule type" value="Genomic_DNA"/>
</dbReference>
<proteinExistence type="predicted"/>
<evidence type="ECO:0000313" key="3">
    <source>
        <dbReference type="Proteomes" id="UP000032702"/>
    </source>
</evidence>
<organism evidence="2 3">
    <name type="scientific">Stigmatella aurantiaca (strain DW4/3-1)</name>
    <dbReference type="NCBI Taxonomy" id="378806"/>
    <lineage>
        <taxon>Bacteria</taxon>
        <taxon>Pseudomonadati</taxon>
        <taxon>Myxococcota</taxon>
        <taxon>Myxococcia</taxon>
        <taxon>Myxococcales</taxon>
        <taxon>Cystobacterineae</taxon>
        <taxon>Archangiaceae</taxon>
        <taxon>Stigmatella</taxon>
    </lineage>
</organism>
<feature type="region of interest" description="Disordered" evidence="1">
    <location>
        <begin position="122"/>
        <end position="147"/>
    </location>
</feature>
<protein>
    <submittedName>
        <fullName evidence="2">Uncharacterized protein</fullName>
    </submittedName>
</protein>
<accession>Q09DQ3</accession>
<gene>
    <name evidence="2" type="ORF">STIAU_5622</name>
</gene>
<dbReference type="AlphaFoldDB" id="Q09DQ3"/>
<sequence>MMASAPMVPRKASFPPASLLHSKRLRLAGWGACGVLFALAVARAGSASLPARPRHLSESERAAEGRLGAAEEPRWRKDAMHRFPGDRWSQDDDFHASERNWALGVSRRRDVPPEDVFRAIDEDLRAHPVEPPRKASASPSKPRPFYD</sequence>
<dbReference type="PATRIC" id="fig|378806.16.peg.9404"/>
<name>Q09DQ3_STIAD</name>